<dbReference type="EMBL" id="MN740254">
    <property type="protein sequence ID" value="QHT96186.1"/>
    <property type="molecule type" value="Genomic_DNA"/>
</dbReference>
<sequence length="135" mass="16003">MDKNIFIKNKKYNPDIATNYSKKLSERTTATYNLKDEFINNNNITDNPKVYQVDEPISDMDNLIKQRLSERCKEETSIVDNLKPKKNFIDTVDPNKFEEYNNLKNEQTKYESKNIQENKQFNNIMDDLKNLGIIK</sequence>
<proteinExistence type="predicted"/>
<name>A0A6C0IUW9_9ZZZZ</name>
<accession>A0A6C0IUW9</accession>
<organism evidence="1">
    <name type="scientific">viral metagenome</name>
    <dbReference type="NCBI Taxonomy" id="1070528"/>
    <lineage>
        <taxon>unclassified sequences</taxon>
        <taxon>metagenomes</taxon>
        <taxon>organismal metagenomes</taxon>
    </lineage>
</organism>
<reference evidence="1" key="1">
    <citation type="journal article" date="2020" name="Nature">
        <title>Giant virus diversity and host interactions through global metagenomics.</title>
        <authorList>
            <person name="Schulz F."/>
            <person name="Roux S."/>
            <person name="Paez-Espino D."/>
            <person name="Jungbluth S."/>
            <person name="Walsh D.A."/>
            <person name="Denef V.J."/>
            <person name="McMahon K.D."/>
            <person name="Konstantinidis K.T."/>
            <person name="Eloe-Fadrosh E.A."/>
            <person name="Kyrpides N.C."/>
            <person name="Woyke T."/>
        </authorList>
    </citation>
    <scope>NUCLEOTIDE SEQUENCE</scope>
    <source>
        <strain evidence="1">GVMAG-M-3300024302-11</strain>
    </source>
</reference>
<evidence type="ECO:0000313" key="1">
    <source>
        <dbReference type="EMBL" id="QHT96186.1"/>
    </source>
</evidence>
<dbReference type="AlphaFoldDB" id="A0A6C0IUW9"/>
<protein>
    <submittedName>
        <fullName evidence="1">Uncharacterized protein</fullName>
    </submittedName>
</protein>